<reference evidence="2" key="1">
    <citation type="journal article" date="2022" name="Int. J. Mol. Sci.">
        <title>Draft Genome of Tanacetum Coccineum: Genomic Comparison of Closely Related Tanacetum-Family Plants.</title>
        <authorList>
            <person name="Yamashiro T."/>
            <person name="Shiraishi A."/>
            <person name="Nakayama K."/>
            <person name="Satake H."/>
        </authorList>
    </citation>
    <scope>NUCLEOTIDE SEQUENCE</scope>
</reference>
<sequence length="267" mass="30084">MSRCQKWCGSYTERSRMQKKAEKHHSSDRKGVGLRNVAPASDGKGVARPIERDFGVMVCRDLMEGRGDHTGTFDEFLWLYLLGLLYIGRMYGHAALDLDVGEFCLWVLAGLSSQDLALGLFSSSALSSTSSVLPTLFRLQHRFLEPGRDLLGADEIYLMSPHTGYVTKSDLKEDIQRSNEDDETRRMVQFDYPCDEWRMMARMKDGDSSRDDADDEDEDKEDKVEEEEEHPALADSAVVIPTVELVSLPEGTEPIIPPPLYVDISNL</sequence>
<dbReference type="Proteomes" id="UP001151760">
    <property type="component" value="Unassembled WGS sequence"/>
</dbReference>
<feature type="region of interest" description="Disordered" evidence="1">
    <location>
        <begin position="18"/>
        <end position="46"/>
    </location>
</feature>
<reference evidence="2" key="2">
    <citation type="submission" date="2022-01" db="EMBL/GenBank/DDBJ databases">
        <authorList>
            <person name="Yamashiro T."/>
            <person name="Shiraishi A."/>
            <person name="Satake H."/>
            <person name="Nakayama K."/>
        </authorList>
    </citation>
    <scope>NUCLEOTIDE SEQUENCE</scope>
</reference>
<dbReference type="EMBL" id="BQNB010011648">
    <property type="protein sequence ID" value="GJS93310.1"/>
    <property type="molecule type" value="Genomic_DNA"/>
</dbReference>
<feature type="compositionally biased region" description="Basic and acidic residues" evidence="1">
    <location>
        <begin position="202"/>
        <end position="211"/>
    </location>
</feature>
<feature type="compositionally biased region" description="Acidic residues" evidence="1">
    <location>
        <begin position="212"/>
        <end position="229"/>
    </location>
</feature>
<feature type="compositionally biased region" description="Basic and acidic residues" evidence="1">
    <location>
        <begin position="18"/>
        <end position="31"/>
    </location>
</feature>
<evidence type="ECO:0000256" key="1">
    <source>
        <dbReference type="SAM" id="MobiDB-lite"/>
    </source>
</evidence>
<feature type="region of interest" description="Disordered" evidence="1">
    <location>
        <begin position="202"/>
        <end position="240"/>
    </location>
</feature>
<evidence type="ECO:0000313" key="3">
    <source>
        <dbReference type="Proteomes" id="UP001151760"/>
    </source>
</evidence>
<organism evidence="2 3">
    <name type="scientific">Tanacetum coccineum</name>
    <dbReference type="NCBI Taxonomy" id="301880"/>
    <lineage>
        <taxon>Eukaryota</taxon>
        <taxon>Viridiplantae</taxon>
        <taxon>Streptophyta</taxon>
        <taxon>Embryophyta</taxon>
        <taxon>Tracheophyta</taxon>
        <taxon>Spermatophyta</taxon>
        <taxon>Magnoliopsida</taxon>
        <taxon>eudicotyledons</taxon>
        <taxon>Gunneridae</taxon>
        <taxon>Pentapetalae</taxon>
        <taxon>asterids</taxon>
        <taxon>campanulids</taxon>
        <taxon>Asterales</taxon>
        <taxon>Asteraceae</taxon>
        <taxon>Asteroideae</taxon>
        <taxon>Anthemideae</taxon>
        <taxon>Anthemidinae</taxon>
        <taxon>Tanacetum</taxon>
    </lineage>
</organism>
<protein>
    <recommendedName>
        <fullName evidence="4">DUF1985 domain-containing protein</fullName>
    </recommendedName>
</protein>
<gene>
    <name evidence="2" type="ORF">Tco_0800278</name>
</gene>
<evidence type="ECO:0008006" key="4">
    <source>
        <dbReference type="Google" id="ProtNLM"/>
    </source>
</evidence>
<keyword evidence="3" id="KW-1185">Reference proteome</keyword>
<proteinExistence type="predicted"/>
<accession>A0ABQ4ZWF1</accession>
<comment type="caution">
    <text evidence="2">The sequence shown here is derived from an EMBL/GenBank/DDBJ whole genome shotgun (WGS) entry which is preliminary data.</text>
</comment>
<evidence type="ECO:0000313" key="2">
    <source>
        <dbReference type="EMBL" id="GJS93310.1"/>
    </source>
</evidence>
<name>A0ABQ4ZWF1_9ASTR</name>